<proteinExistence type="predicted"/>
<organism evidence="2 3">
    <name type="scientific">Stichopus japonicus</name>
    <name type="common">Sea cucumber</name>
    <dbReference type="NCBI Taxonomy" id="307972"/>
    <lineage>
        <taxon>Eukaryota</taxon>
        <taxon>Metazoa</taxon>
        <taxon>Echinodermata</taxon>
        <taxon>Eleutherozoa</taxon>
        <taxon>Echinozoa</taxon>
        <taxon>Holothuroidea</taxon>
        <taxon>Aspidochirotacea</taxon>
        <taxon>Aspidochirotida</taxon>
        <taxon>Stichopodidae</taxon>
        <taxon>Apostichopus</taxon>
    </lineage>
</organism>
<evidence type="ECO:0000313" key="2">
    <source>
        <dbReference type="EMBL" id="PIK38046.1"/>
    </source>
</evidence>
<comment type="caution">
    <text evidence="2">The sequence shown here is derived from an EMBL/GenBank/DDBJ whole genome shotgun (WGS) entry which is preliminary data.</text>
</comment>
<sequence length="181" mass="20145">MDKAGFATYVQKLTISCGTVPNTYAGNVTYRDIGKLTALKLDALTVTILDTKVLIVHKPKLTMTNTPIVIHDTDYNDHHGNGNELITTSKDTVTQASVQHEDQSRDEVMDISQTKDTKDTKLPIISTATIEPLKFLNRLSEHCPLVRGIQNSSTEEKDVPSEYQQSEEFHTLGTVKSRNND</sequence>
<gene>
    <name evidence="2" type="ORF">BSL78_25114</name>
</gene>
<dbReference type="Proteomes" id="UP000230750">
    <property type="component" value="Unassembled WGS sequence"/>
</dbReference>
<dbReference type="AlphaFoldDB" id="A0A2G8JQL6"/>
<protein>
    <submittedName>
        <fullName evidence="2">Uncharacterized protein</fullName>
    </submittedName>
</protein>
<dbReference type="EMBL" id="MRZV01001413">
    <property type="protein sequence ID" value="PIK38046.1"/>
    <property type="molecule type" value="Genomic_DNA"/>
</dbReference>
<accession>A0A2G8JQL6</accession>
<keyword evidence="3" id="KW-1185">Reference proteome</keyword>
<reference evidence="2 3" key="1">
    <citation type="journal article" date="2017" name="PLoS Biol.">
        <title>The sea cucumber genome provides insights into morphological evolution and visceral regeneration.</title>
        <authorList>
            <person name="Zhang X."/>
            <person name="Sun L."/>
            <person name="Yuan J."/>
            <person name="Sun Y."/>
            <person name="Gao Y."/>
            <person name="Zhang L."/>
            <person name="Li S."/>
            <person name="Dai H."/>
            <person name="Hamel J.F."/>
            <person name="Liu C."/>
            <person name="Yu Y."/>
            <person name="Liu S."/>
            <person name="Lin W."/>
            <person name="Guo K."/>
            <person name="Jin S."/>
            <person name="Xu P."/>
            <person name="Storey K.B."/>
            <person name="Huan P."/>
            <person name="Zhang T."/>
            <person name="Zhou Y."/>
            <person name="Zhang J."/>
            <person name="Lin C."/>
            <person name="Li X."/>
            <person name="Xing L."/>
            <person name="Huo D."/>
            <person name="Sun M."/>
            <person name="Wang L."/>
            <person name="Mercier A."/>
            <person name="Li F."/>
            <person name="Yang H."/>
            <person name="Xiang J."/>
        </authorList>
    </citation>
    <scope>NUCLEOTIDE SEQUENCE [LARGE SCALE GENOMIC DNA]</scope>
    <source>
        <strain evidence="2">Shaxun</strain>
        <tissue evidence="2">Muscle</tissue>
    </source>
</reference>
<evidence type="ECO:0000313" key="3">
    <source>
        <dbReference type="Proteomes" id="UP000230750"/>
    </source>
</evidence>
<feature type="region of interest" description="Disordered" evidence="1">
    <location>
        <begin position="150"/>
        <end position="181"/>
    </location>
</feature>
<name>A0A2G8JQL6_STIJA</name>
<evidence type="ECO:0000256" key="1">
    <source>
        <dbReference type="SAM" id="MobiDB-lite"/>
    </source>
</evidence>